<feature type="non-terminal residue" evidence="2">
    <location>
        <position position="1"/>
    </location>
</feature>
<evidence type="ECO:0000256" key="1">
    <source>
        <dbReference type="SAM" id="MobiDB-lite"/>
    </source>
</evidence>
<organism evidence="2 3">
    <name type="scientific">Brassica napus</name>
    <name type="common">Rape</name>
    <dbReference type="NCBI Taxonomy" id="3708"/>
    <lineage>
        <taxon>Eukaryota</taxon>
        <taxon>Viridiplantae</taxon>
        <taxon>Streptophyta</taxon>
        <taxon>Embryophyta</taxon>
        <taxon>Tracheophyta</taxon>
        <taxon>Spermatophyta</taxon>
        <taxon>Magnoliopsida</taxon>
        <taxon>eudicotyledons</taxon>
        <taxon>Gunneridae</taxon>
        <taxon>Pentapetalae</taxon>
        <taxon>rosids</taxon>
        <taxon>malvids</taxon>
        <taxon>Brassicales</taxon>
        <taxon>Brassicaceae</taxon>
        <taxon>Brassiceae</taxon>
        <taxon>Brassica</taxon>
    </lineage>
</organism>
<evidence type="ECO:0000313" key="3">
    <source>
        <dbReference type="Proteomes" id="UP000824890"/>
    </source>
</evidence>
<reference evidence="2 3" key="1">
    <citation type="submission" date="2021-05" db="EMBL/GenBank/DDBJ databases">
        <title>Genome Assembly of Synthetic Allotetraploid Brassica napus Reveals Homoeologous Exchanges between Subgenomes.</title>
        <authorList>
            <person name="Davis J.T."/>
        </authorList>
    </citation>
    <scope>NUCLEOTIDE SEQUENCE [LARGE SCALE GENOMIC DNA]</scope>
    <source>
        <strain evidence="3">cv. Da-Ae</strain>
        <tissue evidence="2">Seedling</tissue>
    </source>
</reference>
<keyword evidence="3" id="KW-1185">Reference proteome</keyword>
<feature type="compositionally biased region" description="Polar residues" evidence="1">
    <location>
        <begin position="39"/>
        <end position="68"/>
    </location>
</feature>
<comment type="caution">
    <text evidence="2">The sequence shown here is derived from an EMBL/GenBank/DDBJ whole genome shotgun (WGS) entry which is preliminary data.</text>
</comment>
<gene>
    <name evidence="2" type="ORF">HID58_068893</name>
</gene>
<accession>A0ABQ7ZMQ2</accession>
<evidence type="ECO:0000313" key="2">
    <source>
        <dbReference type="EMBL" id="KAH0881499.1"/>
    </source>
</evidence>
<name>A0ABQ7ZMQ2_BRANA</name>
<dbReference type="Proteomes" id="UP000824890">
    <property type="component" value="Unassembled WGS sequence"/>
</dbReference>
<protein>
    <submittedName>
        <fullName evidence="2">Uncharacterized protein</fullName>
    </submittedName>
</protein>
<feature type="region of interest" description="Disordered" evidence="1">
    <location>
        <begin position="25"/>
        <end position="89"/>
    </location>
</feature>
<dbReference type="EMBL" id="JAGKQM010000015">
    <property type="protein sequence ID" value="KAH0881499.1"/>
    <property type="molecule type" value="Genomic_DNA"/>
</dbReference>
<sequence>QSITEISTDFESLQTLDKRTENHCFSSLQSRHHRRRASSDPNTHLNGNLTELDTNQTSNLNPNDTGFLSGNAEICKPPLSVTKSRRRRS</sequence>
<proteinExistence type="predicted"/>